<keyword evidence="3 9" id="KW-0812">Transmembrane</keyword>
<keyword evidence="6 10" id="KW-0472">Membrane</keyword>
<keyword evidence="13" id="KW-1185">Reference proteome</keyword>
<dbReference type="InParanoid" id="A0A7M7GGS7"/>
<dbReference type="InterPro" id="IPR017452">
    <property type="entry name" value="GPCR_Rhodpsn_7TM"/>
</dbReference>
<evidence type="ECO:0000256" key="3">
    <source>
        <dbReference type="ARBA" id="ARBA00022692"/>
    </source>
</evidence>
<evidence type="ECO:0000256" key="7">
    <source>
        <dbReference type="ARBA" id="ARBA00023170"/>
    </source>
</evidence>
<keyword evidence="5 9" id="KW-0297">G-protein coupled receptor</keyword>
<dbReference type="PROSITE" id="PS00237">
    <property type="entry name" value="G_PROTEIN_RECEP_F1_1"/>
    <property type="match status" value="1"/>
</dbReference>
<keyword evidence="2" id="KW-1003">Cell membrane</keyword>
<dbReference type="GO" id="GO:0016907">
    <property type="term" value="F:G protein-coupled acetylcholine receptor activity"/>
    <property type="evidence" value="ECO:0000318"/>
    <property type="project" value="GO_Central"/>
</dbReference>
<sequence>MAYMRDSRIRENITYAYILNLALADLLVGVVLVINTGSFYTGTWSFGGLLCILAWVLDYSATTVSVLTIIAISVDRYLMVQNPLRHRSRQSCKKVAIICSILWITCLAAHSTLAFTYSSRTGFMHDENRIAACDLGYGNDVVIISMMSVVGYLVPGLCVFSLNLKVYFQLKRRSSNFQPRLSMDQLGSSEVPFKDGRTRTSSCRLNDIRIHGSSATGFQHRKAARFLTFLLIVFVLCWSPFYIYHCYTFVTSWGNYSVVVDNVVSLILWSNSAINPFLYAFTNVFFKENFMHFLRCK</sequence>
<feature type="domain" description="G-protein coupled receptors family 1 profile" evidence="11">
    <location>
        <begin position="1"/>
        <end position="279"/>
    </location>
</feature>
<dbReference type="PANTHER" id="PTHR24247">
    <property type="entry name" value="5-HYDROXYTRYPTAMINE RECEPTOR"/>
    <property type="match status" value="1"/>
</dbReference>
<dbReference type="OMA" id="FYIYHCY"/>
<dbReference type="PROSITE" id="PS50262">
    <property type="entry name" value="G_PROTEIN_RECEP_F1_2"/>
    <property type="match status" value="1"/>
</dbReference>
<reference evidence="12" key="2">
    <citation type="submission" date="2021-01" db="UniProtKB">
        <authorList>
            <consortium name="EnsemblMetazoa"/>
        </authorList>
    </citation>
    <scope>IDENTIFICATION</scope>
</reference>
<comment type="subcellular location">
    <subcellularLocation>
        <location evidence="1">Cell membrane</location>
        <topology evidence="1">Multi-pass membrane protein</topology>
    </subcellularLocation>
</comment>
<feature type="transmembrane region" description="Helical" evidence="10">
    <location>
        <begin position="141"/>
        <end position="164"/>
    </location>
</feature>
<accession>A0A7M7GGS7</accession>
<feature type="transmembrane region" description="Helical" evidence="10">
    <location>
        <begin position="263"/>
        <end position="286"/>
    </location>
</feature>
<feature type="transmembrane region" description="Helical" evidence="10">
    <location>
        <begin position="223"/>
        <end position="243"/>
    </location>
</feature>
<dbReference type="PANTHER" id="PTHR24247:SF195">
    <property type="entry name" value="G-PROTEIN COUPLED RECEPTORS FAMILY 1 PROFILE DOMAIN-CONTAINING PROTEIN"/>
    <property type="match status" value="1"/>
</dbReference>
<evidence type="ECO:0000256" key="10">
    <source>
        <dbReference type="SAM" id="Phobius"/>
    </source>
</evidence>
<dbReference type="Proteomes" id="UP000007110">
    <property type="component" value="Unassembled WGS sequence"/>
</dbReference>
<evidence type="ECO:0000256" key="4">
    <source>
        <dbReference type="ARBA" id="ARBA00022989"/>
    </source>
</evidence>
<dbReference type="GO" id="GO:0007187">
    <property type="term" value="P:G protein-coupled receptor signaling pathway, coupled to cyclic nucleotide second messenger"/>
    <property type="evidence" value="ECO:0000318"/>
    <property type="project" value="GO_Central"/>
</dbReference>
<name>A0A7M7GGS7_STRPU</name>
<dbReference type="GO" id="GO:0007268">
    <property type="term" value="P:chemical synaptic transmission"/>
    <property type="evidence" value="ECO:0000318"/>
    <property type="project" value="GO_Central"/>
</dbReference>
<evidence type="ECO:0000259" key="11">
    <source>
        <dbReference type="PROSITE" id="PS50262"/>
    </source>
</evidence>
<evidence type="ECO:0000256" key="8">
    <source>
        <dbReference type="ARBA" id="ARBA00023224"/>
    </source>
</evidence>
<feature type="transmembrane region" description="Helical" evidence="10">
    <location>
        <begin position="12"/>
        <end position="34"/>
    </location>
</feature>
<evidence type="ECO:0000256" key="9">
    <source>
        <dbReference type="RuleBase" id="RU000688"/>
    </source>
</evidence>
<protein>
    <recommendedName>
        <fullName evidence="11">G-protein coupled receptors family 1 profile domain-containing protein</fullName>
    </recommendedName>
</protein>
<organism evidence="12 13">
    <name type="scientific">Strongylocentrotus purpuratus</name>
    <name type="common">Purple sea urchin</name>
    <dbReference type="NCBI Taxonomy" id="7668"/>
    <lineage>
        <taxon>Eukaryota</taxon>
        <taxon>Metazoa</taxon>
        <taxon>Echinodermata</taxon>
        <taxon>Eleutherozoa</taxon>
        <taxon>Echinozoa</taxon>
        <taxon>Echinoidea</taxon>
        <taxon>Euechinoidea</taxon>
        <taxon>Echinacea</taxon>
        <taxon>Camarodonta</taxon>
        <taxon>Echinidea</taxon>
        <taxon>Strongylocentrotidae</taxon>
        <taxon>Strongylocentrotus</taxon>
    </lineage>
</organism>
<evidence type="ECO:0000256" key="2">
    <source>
        <dbReference type="ARBA" id="ARBA00022475"/>
    </source>
</evidence>
<evidence type="ECO:0000313" key="13">
    <source>
        <dbReference type="Proteomes" id="UP000007110"/>
    </source>
</evidence>
<feature type="transmembrane region" description="Helical" evidence="10">
    <location>
        <begin position="46"/>
        <end position="74"/>
    </location>
</feature>
<dbReference type="EnsemblMetazoa" id="XM_003726032">
    <property type="protein sequence ID" value="XP_003726080"/>
    <property type="gene ID" value="LOC593498"/>
</dbReference>
<keyword evidence="8 9" id="KW-0807">Transducer</keyword>
<dbReference type="KEGG" id="spu:593498"/>
<dbReference type="Gene3D" id="1.20.1070.10">
    <property type="entry name" value="Rhodopsin 7-helix transmembrane proteins"/>
    <property type="match status" value="1"/>
</dbReference>
<dbReference type="GO" id="GO:0007197">
    <property type="term" value="P:adenylate cyclase-inhibiting G protein-coupled acetylcholine receptor signaling pathway"/>
    <property type="evidence" value="ECO:0000318"/>
    <property type="project" value="GO_Central"/>
</dbReference>
<dbReference type="GO" id="GO:0005886">
    <property type="term" value="C:plasma membrane"/>
    <property type="evidence" value="ECO:0000318"/>
    <property type="project" value="GO_Central"/>
</dbReference>
<evidence type="ECO:0000256" key="1">
    <source>
        <dbReference type="ARBA" id="ARBA00004651"/>
    </source>
</evidence>
<dbReference type="GO" id="GO:0045202">
    <property type="term" value="C:synapse"/>
    <property type="evidence" value="ECO:0000318"/>
    <property type="project" value="GO_Central"/>
</dbReference>
<reference evidence="13" key="1">
    <citation type="submission" date="2015-02" db="EMBL/GenBank/DDBJ databases">
        <title>Genome sequencing for Strongylocentrotus purpuratus.</title>
        <authorList>
            <person name="Murali S."/>
            <person name="Liu Y."/>
            <person name="Vee V."/>
            <person name="English A."/>
            <person name="Wang M."/>
            <person name="Skinner E."/>
            <person name="Han Y."/>
            <person name="Muzny D.M."/>
            <person name="Worley K.C."/>
            <person name="Gibbs R.A."/>
        </authorList>
    </citation>
    <scope>NUCLEOTIDE SEQUENCE</scope>
</reference>
<dbReference type="InterPro" id="IPR000276">
    <property type="entry name" value="GPCR_Rhodpsn"/>
</dbReference>
<keyword evidence="4 10" id="KW-1133">Transmembrane helix</keyword>
<proteinExistence type="inferred from homology"/>
<dbReference type="GeneID" id="593498"/>
<evidence type="ECO:0000256" key="5">
    <source>
        <dbReference type="ARBA" id="ARBA00023040"/>
    </source>
</evidence>
<dbReference type="FunCoup" id="A0A7M7GGS7">
    <property type="interactions" value="43"/>
</dbReference>
<evidence type="ECO:0000313" key="12">
    <source>
        <dbReference type="EnsemblMetazoa" id="XP_003726080"/>
    </source>
</evidence>
<feature type="transmembrane region" description="Helical" evidence="10">
    <location>
        <begin position="95"/>
        <end position="117"/>
    </location>
</feature>
<dbReference type="FunFam" id="1.20.1070.10:FF:000409">
    <property type="entry name" value="Uncharacterized protein"/>
    <property type="match status" value="1"/>
</dbReference>
<dbReference type="Pfam" id="PF00001">
    <property type="entry name" value="7tm_1"/>
    <property type="match status" value="1"/>
</dbReference>
<dbReference type="AlphaFoldDB" id="A0A7M7GGS7"/>
<dbReference type="SUPFAM" id="SSF81321">
    <property type="entry name" value="Family A G protein-coupled receptor-like"/>
    <property type="match status" value="1"/>
</dbReference>
<dbReference type="RefSeq" id="XP_003726080.2">
    <property type="nucleotide sequence ID" value="XM_003726032.3"/>
</dbReference>
<dbReference type="GO" id="GO:0030425">
    <property type="term" value="C:dendrite"/>
    <property type="evidence" value="ECO:0000318"/>
    <property type="project" value="GO_Central"/>
</dbReference>
<evidence type="ECO:0000256" key="6">
    <source>
        <dbReference type="ARBA" id="ARBA00023136"/>
    </source>
</evidence>
<dbReference type="PRINTS" id="PR00237">
    <property type="entry name" value="GPCRRHODOPSN"/>
</dbReference>
<dbReference type="OrthoDB" id="10071887at2759"/>
<comment type="similarity">
    <text evidence="9">Belongs to the G-protein coupled receptor 1 family.</text>
</comment>
<keyword evidence="7 9" id="KW-0675">Receptor</keyword>